<accession>A0A9E5DCM1</accession>
<evidence type="ECO:0000256" key="1">
    <source>
        <dbReference type="SAM" id="MobiDB-lite"/>
    </source>
</evidence>
<sequence length="105" mass="11331">MIAELKTTTTTMIPIALRHRFHNNTAHSGLYQSTIPQAHNLSRTSNNRNAVFDTSPVVARGKVFVNCDREPESPGALAVNTGDVPKRHTDPAPGTAEVVTISKAI</sequence>
<feature type="non-terminal residue" evidence="2">
    <location>
        <position position="105"/>
    </location>
</feature>
<feature type="region of interest" description="Disordered" evidence="1">
    <location>
        <begin position="74"/>
        <end position="94"/>
    </location>
</feature>
<evidence type="ECO:0000313" key="3">
    <source>
        <dbReference type="Proteomes" id="UP001056766"/>
    </source>
</evidence>
<dbReference type="EMBL" id="JAGSOI010000037">
    <property type="protein sequence ID" value="MCM1987174.1"/>
    <property type="molecule type" value="Genomic_DNA"/>
</dbReference>
<name>A0A9E5DCM1_9EURY</name>
<gene>
    <name evidence="2" type="ORF">KDK67_09290</name>
</gene>
<comment type="caution">
    <text evidence="2">The sequence shown here is derived from an EMBL/GenBank/DDBJ whole genome shotgun (WGS) entry which is preliminary data.</text>
</comment>
<reference evidence="2" key="2">
    <citation type="submission" date="2021-04" db="EMBL/GenBank/DDBJ databases">
        <authorList>
            <person name="Dong X."/>
        </authorList>
    </citation>
    <scope>NUCLEOTIDE SEQUENCE</scope>
    <source>
        <strain evidence="2">LLY</strain>
    </source>
</reference>
<evidence type="ECO:0000313" key="2">
    <source>
        <dbReference type="EMBL" id="MCM1987174.1"/>
    </source>
</evidence>
<dbReference type="Proteomes" id="UP001056766">
    <property type="component" value="Unassembled WGS sequence"/>
</dbReference>
<organism evidence="2 3">
    <name type="scientific">Methanococcoides seepicolus</name>
    <dbReference type="NCBI Taxonomy" id="2828780"/>
    <lineage>
        <taxon>Archaea</taxon>
        <taxon>Methanobacteriati</taxon>
        <taxon>Methanobacteriota</taxon>
        <taxon>Stenosarchaea group</taxon>
        <taxon>Methanomicrobia</taxon>
        <taxon>Methanosarcinales</taxon>
        <taxon>Methanosarcinaceae</taxon>
        <taxon>Methanococcoides</taxon>
    </lineage>
</organism>
<proteinExistence type="predicted"/>
<keyword evidence="3" id="KW-1185">Reference proteome</keyword>
<dbReference type="AlphaFoldDB" id="A0A9E5DCM1"/>
<reference evidence="2" key="1">
    <citation type="journal article" date="2021" name="mSystems">
        <title>Bacteria and Archaea Synergistically Convert Glycine Betaine to Biogenic Methane in the Formosa Cold Seep of the South China Sea.</title>
        <authorList>
            <person name="Li L."/>
            <person name="Zhang W."/>
            <person name="Zhang S."/>
            <person name="Song L."/>
            <person name="Sun Q."/>
            <person name="Zhang H."/>
            <person name="Xiang H."/>
            <person name="Dong X."/>
        </authorList>
    </citation>
    <scope>NUCLEOTIDE SEQUENCE</scope>
    <source>
        <strain evidence="2">LLY</strain>
    </source>
</reference>
<protein>
    <submittedName>
        <fullName evidence="2">Uncharacterized protein</fullName>
    </submittedName>
</protein>